<dbReference type="InterPro" id="IPR017665">
    <property type="entry name" value="Guanylate_kinase"/>
</dbReference>
<dbReference type="PANTHER" id="PTHR23117">
    <property type="entry name" value="GUANYLATE KINASE-RELATED"/>
    <property type="match status" value="1"/>
</dbReference>
<comment type="subcellular location">
    <subcellularLocation>
        <location evidence="9">Cytoplasm</location>
    </subcellularLocation>
</comment>
<dbReference type="EC" id="2.7.4.8" evidence="2 9"/>
<comment type="similarity">
    <text evidence="1 9">Belongs to the guanylate kinase family.</text>
</comment>
<feature type="binding site" evidence="9">
    <location>
        <begin position="21"/>
        <end position="28"/>
    </location>
    <ligand>
        <name>ATP</name>
        <dbReference type="ChEBI" id="CHEBI:30616"/>
    </ligand>
</feature>
<dbReference type="CDD" id="cd00071">
    <property type="entry name" value="GMPK"/>
    <property type="match status" value="1"/>
</dbReference>
<dbReference type="InterPro" id="IPR020590">
    <property type="entry name" value="Guanylate_kinase_CS"/>
</dbReference>
<comment type="catalytic activity">
    <reaction evidence="9">
        <text>GMP + ATP = GDP + ADP</text>
        <dbReference type="Rhea" id="RHEA:20780"/>
        <dbReference type="ChEBI" id="CHEBI:30616"/>
        <dbReference type="ChEBI" id="CHEBI:58115"/>
        <dbReference type="ChEBI" id="CHEBI:58189"/>
        <dbReference type="ChEBI" id="CHEBI:456216"/>
        <dbReference type="EC" id="2.7.4.8"/>
    </reaction>
</comment>
<dbReference type="Gene3D" id="3.30.63.10">
    <property type="entry name" value="Guanylate Kinase phosphate binding domain"/>
    <property type="match status" value="1"/>
</dbReference>
<sequence>MTHTSEFNIFHPEPLLIVVSGPSGVGKDTVLQLMKERGKLLFHFVVTATTRPIREGEVHGKDYFFISSDEFAKMIEDDELLEYAIVYNDYKGIPKQQVRDALASGKDVIMRLDVQGAATVRKMAPEAILIFLTTESEEELVNRLRERKTETAEGLNLRIATARQEMKRANEFDYVVVNKDDYLNEAVDTIQAIIHAEHHRTHPRKVNL</sequence>
<name>A0A8J6NI79_9CHLR</name>
<organism evidence="11 12">
    <name type="scientific">Candidatus Desulfolinea nitratireducens</name>
    <dbReference type="NCBI Taxonomy" id="2841698"/>
    <lineage>
        <taxon>Bacteria</taxon>
        <taxon>Bacillati</taxon>
        <taxon>Chloroflexota</taxon>
        <taxon>Anaerolineae</taxon>
        <taxon>Anaerolineales</taxon>
        <taxon>Anaerolineales incertae sedis</taxon>
        <taxon>Candidatus Desulfolinea</taxon>
    </lineage>
</organism>
<keyword evidence="9" id="KW-0963">Cytoplasm</keyword>
<evidence type="ECO:0000256" key="9">
    <source>
        <dbReference type="HAMAP-Rule" id="MF_00328"/>
    </source>
</evidence>
<evidence type="ECO:0000256" key="4">
    <source>
        <dbReference type="ARBA" id="ARBA00022679"/>
    </source>
</evidence>
<evidence type="ECO:0000256" key="8">
    <source>
        <dbReference type="ARBA" id="ARBA00030128"/>
    </source>
</evidence>
<dbReference type="Gene3D" id="3.40.50.300">
    <property type="entry name" value="P-loop containing nucleotide triphosphate hydrolases"/>
    <property type="match status" value="1"/>
</dbReference>
<comment type="caution">
    <text evidence="11">The sequence shown here is derived from an EMBL/GenBank/DDBJ whole genome shotgun (WGS) entry which is preliminary data.</text>
</comment>
<keyword evidence="7 9" id="KW-0067">ATP-binding</keyword>
<dbReference type="InterPro" id="IPR008144">
    <property type="entry name" value="Guanylate_kin-like_dom"/>
</dbReference>
<dbReference type="GO" id="GO:0004385">
    <property type="term" value="F:GMP kinase activity"/>
    <property type="evidence" value="ECO:0007669"/>
    <property type="project" value="UniProtKB-UniRule"/>
</dbReference>
<reference evidence="11 12" key="1">
    <citation type="submission" date="2020-08" db="EMBL/GenBank/DDBJ databases">
        <title>Bridging the membrane lipid divide: bacteria of the FCB group superphylum have the potential to synthesize archaeal ether lipids.</title>
        <authorList>
            <person name="Villanueva L."/>
            <person name="Von Meijenfeldt F.A.B."/>
            <person name="Westbye A.B."/>
            <person name="Yadav S."/>
            <person name="Hopmans E.C."/>
            <person name="Dutilh B.E."/>
            <person name="Sinninghe Damste J.S."/>
        </authorList>
    </citation>
    <scope>NUCLEOTIDE SEQUENCE [LARGE SCALE GENOMIC DNA]</scope>
    <source>
        <strain evidence="11">NIOZ-UU36</strain>
    </source>
</reference>
<keyword evidence="4 9" id="KW-0808">Transferase</keyword>
<dbReference type="InterPro" id="IPR008145">
    <property type="entry name" value="GK/Ca_channel_bsu"/>
</dbReference>
<dbReference type="PROSITE" id="PS50052">
    <property type="entry name" value="GUANYLATE_KINASE_2"/>
    <property type="match status" value="1"/>
</dbReference>
<evidence type="ECO:0000256" key="1">
    <source>
        <dbReference type="ARBA" id="ARBA00005790"/>
    </source>
</evidence>
<dbReference type="SMART" id="SM00072">
    <property type="entry name" value="GuKc"/>
    <property type="match status" value="1"/>
</dbReference>
<proteinExistence type="inferred from homology"/>
<evidence type="ECO:0000259" key="10">
    <source>
        <dbReference type="PROSITE" id="PS50052"/>
    </source>
</evidence>
<evidence type="ECO:0000256" key="3">
    <source>
        <dbReference type="ARBA" id="ARBA00016296"/>
    </source>
</evidence>
<dbReference type="InterPro" id="IPR027417">
    <property type="entry name" value="P-loop_NTPase"/>
</dbReference>
<evidence type="ECO:0000256" key="6">
    <source>
        <dbReference type="ARBA" id="ARBA00022777"/>
    </source>
</evidence>
<evidence type="ECO:0000256" key="2">
    <source>
        <dbReference type="ARBA" id="ARBA00012961"/>
    </source>
</evidence>
<evidence type="ECO:0000256" key="5">
    <source>
        <dbReference type="ARBA" id="ARBA00022741"/>
    </source>
</evidence>
<dbReference type="FunFam" id="3.30.63.10:FF:000002">
    <property type="entry name" value="Guanylate kinase 1"/>
    <property type="match status" value="1"/>
</dbReference>
<dbReference type="HAMAP" id="MF_00328">
    <property type="entry name" value="Guanylate_kinase"/>
    <property type="match status" value="1"/>
</dbReference>
<dbReference type="PANTHER" id="PTHR23117:SF13">
    <property type="entry name" value="GUANYLATE KINASE"/>
    <property type="match status" value="1"/>
</dbReference>
<dbReference type="SUPFAM" id="SSF52540">
    <property type="entry name" value="P-loop containing nucleoside triphosphate hydrolases"/>
    <property type="match status" value="1"/>
</dbReference>
<keyword evidence="5 9" id="KW-0547">Nucleotide-binding</keyword>
<evidence type="ECO:0000256" key="7">
    <source>
        <dbReference type="ARBA" id="ARBA00022840"/>
    </source>
</evidence>
<dbReference type="AlphaFoldDB" id="A0A8J6NI79"/>
<dbReference type="GO" id="GO:0005829">
    <property type="term" value="C:cytosol"/>
    <property type="evidence" value="ECO:0007669"/>
    <property type="project" value="TreeGrafter"/>
</dbReference>
<dbReference type="NCBIfam" id="TIGR03263">
    <property type="entry name" value="guanyl_kin"/>
    <property type="match status" value="1"/>
</dbReference>
<dbReference type="EMBL" id="JACNJN010000066">
    <property type="protein sequence ID" value="MBC8334444.1"/>
    <property type="molecule type" value="Genomic_DNA"/>
</dbReference>
<comment type="function">
    <text evidence="9">Essential for recycling GMP and indirectly, cGMP.</text>
</comment>
<accession>A0A8J6NI79</accession>
<dbReference type="GO" id="GO:0005524">
    <property type="term" value="F:ATP binding"/>
    <property type="evidence" value="ECO:0007669"/>
    <property type="project" value="UniProtKB-UniRule"/>
</dbReference>
<protein>
    <recommendedName>
        <fullName evidence="3 9">Guanylate kinase</fullName>
        <ecNumber evidence="2 9">2.7.4.8</ecNumber>
    </recommendedName>
    <alternativeName>
        <fullName evidence="8 9">GMP kinase</fullName>
    </alternativeName>
</protein>
<dbReference type="NCBIfam" id="NF011325">
    <property type="entry name" value="PRK14738.1"/>
    <property type="match status" value="1"/>
</dbReference>
<gene>
    <name evidence="9" type="primary">gmk</name>
    <name evidence="11" type="ORF">H8E29_04195</name>
</gene>
<evidence type="ECO:0000313" key="11">
    <source>
        <dbReference type="EMBL" id="MBC8334444.1"/>
    </source>
</evidence>
<dbReference type="Pfam" id="PF00625">
    <property type="entry name" value="Guanylate_kin"/>
    <property type="match status" value="1"/>
</dbReference>
<evidence type="ECO:0000313" key="12">
    <source>
        <dbReference type="Proteomes" id="UP000614469"/>
    </source>
</evidence>
<dbReference type="Proteomes" id="UP000614469">
    <property type="component" value="Unassembled WGS sequence"/>
</dbReference>
<feature type="domain" description="Guanylate kinase-like" evidence="10">
    <location>
        <begin position="14"/>
        <end position="195"/>
    </location>
</feature>
<keyword evidence="6 9" id="KW-0418">Kinase</keyword>
<dbReference type="PROSITE" id="PS00856">
    <property type="entry name" value="GUANYLATE_KINASE_1"/>
    <property type="match status" value="1"/>
</dbReference>